<accession>A0AAN6V7Z8</accession>
<keyword evidence="2" id="KW-1133">Transmembrane helix</keyword>
<feature type="transmembrane region" description="Helical" evidence="2">
    <location>
        <begin position="129"/>
        <end position="150"/>
    </location>
</feature>
<dbReference type="AlphaFoldDB" id="A0AAN6V7Z8"/>
<dbReference type="InterPro" id="IPR016181">
    <property type="entry name" value="Acyl_CoA_acyltransferase"/>
</dbReference>
<keyword evidence="4" id="KW-1185">Reference proteome</keyword>
<proteinExistence type="predicted"/>
<gene>
    <name evidence="3" type="ORF">C8A04DRAFT_34761</name>
</gene>
<feature type="region of interest" description="Disordered" evidence="1">
    <location>
        <begin position="58"/>
        <end position="99"/>
    </location>
</feature>
<feature type="compositionally biased region" description="Low complexity" evidence="1">
    <location>
        <begin position="236"/>
        <end position="257"/>
    </location>
</feature>
<dbReference type="SUPFAM" id="SSF55729">
    <property type="entry name" value="Acyl-CoA N-acyltransferases (Nat)"/>
    <property type="match status" value="1"/>
</dbReference>
<dbReference type="RefSeq" id="XP_062639924.1">
    <property type="nucleotide sequence ID" value="XM_062782943.1"/>
</dbReference>
<dbReference type="GeneID" id="87819556"/>
<feature type="transmembrane region" description="Helical" evidence="2">
    <location>
        <begin position="162"/>
        <end position="180"/>
    </location>
</feature>
<evidence type="ECO:0000313" key="3">
    <source>
        <dbReference type="EMBL" id="KAK4146553.1"/>
    </source>
</evidence>
<comment type="caution">
    <text evidence="3">The sequence shown here is derived from an EMBL/GenBank/DDBJ whole genome shotgun (WGS) entry which is preliminary data.</text>
</comment>
<keyword evidence="2" id="KW-0472">Membrane</keyword>
<dbReference type="Proteomes" id="UP001302676">
    <property type="component" value="Unassembled WGS sequence"/>
</dbReference>
<feature type="region of interest" description="Disordered" evidence="1">
    <location>
        <begin position="232"/>
        <end position="276"/>
    </location>
</feature>
<organism evidence="3 4">
    <name type="scientific">Dichotomopilus funicola</name>
    <dbReference type="NCBI Taxonomy" id="1934379"/>
    <lineage>
        <taxon>Eukaryota</taxon>
        <taxon>Fungi</taxon>
        <taxon>Dikarya</taxon>
        <taxon>Ascomycota</taxon>
        <taxon>Pezizomycotina</taxon>
        <taxon>Sordariomycetes</taxon>
        <taxon>Sordariomycetidae</taxon>
        <taxon>Sordariales</taxon>
        <taxon>Chaetomiaceae</taxon>
        <taxon>Dichotomopilus</taxon>
    </lineage>
</organism>
<evidence type="ECO:0000256" key="2">
    <source>
        <dbReference type="SAM" id="Phobius"/>
    </source>
</evidence>
<reference evidence="3" key="2">
    <citation type="submission" date="2023-05" db="EMBL/GenBank/DDBJ databases">
        <authorList>
            <consortium name="Lawrence Berkeley National Laboratory"/>
            <person name="Steindorff A."/>
            <person name="Hensen N."/>
            <person name="Bonometti L."/>
            <person name="Westerberg I."/>
            <person name="Brannstrom I.O."/>
            <person name="Guillou S."/>
            <person name="Cros-Aarteil S."/>
            <person name="Calhoun S."/>
            <person name="Haridas S."/>
            <person name="Kuo A."/>
            <person name="Mondo S."/>
            <person name="Pangilinan J."/>
            <person name="Riley R."/>
            <person name="Labutti K."/>
            <person name="Andreopoulos B."/>
            <person name="Lipzen A."/>
            <person name="Chen C."/>
            <person name="Yanf M."/>
            <person name="Daum C."/>
            <person name="Ng V."/>
            <person name="Clum A."/>
            <person name="Ohm R."/>
            <person name="Martin F."/>
            <person name="Silar P."/>
            <person name="Natvig D."/>
            <person name="Lalanne C."/>
            <person name="Gautier V."/>
            <person name="Ament-Velasquez S.L."/>
            <person name="Kruys A."/>
            <person name="Hutchinson M.I."/>
            <person name="Powell A.J."/>
            <person name="Barry K."/>
            <person name="Miller A.N."/>
            <person name="Grigoriev I.V."/>
            <person name="Debuchy R."/>
            <person name="Gladieux P."/>
            <person name="Thoren M.H."/>
            <person name="Johannesson H."/>
        </authorList>
    </citation>
    <scope>NUCLEOTIDE SEQUENCE</scope>
    <source>
        <strain evidence="3">CBS 141.50</strain>
    </source>
</reference>
<sequence>MAGSRHVGSITELNLSACQPNTLVDRINAVPGLKTSAAFLTFLRANLVLLDSSMPSNVSTPTLGPSASQTLPPVSHSSPLASNGTKPQDIPDDDDLPPLSLEVLTSREDKAAALKLVADSIAQQRQRAALHLVLHPLPLAALLAVLAVIYRCAWSQNTQHDLGTTLMLGSGAIMTYLMAIRFVTSGYIRAAEAISWDFLTTGPDGLDEEDLVIGSRYGGEVIGALVLRFERQQRPSSSDGTTTSTSNANSNGTNNGSHSRRKSQQHSRQNSLKLKKNGGTGFIRAWTVRMRYRGRGLGGDMLREAVRITRERCGRDAPVGFAQEHANSAMVLPEFFNKPFRRGEMRAAKALEKILGTWDGKRR</sequence>
<protein>
    <submittedName>
        <fullName evidence="3">Uncharacterized protein</fullName>
    </submittedName>
</protein>
<keyword evidence="2" id="KW-0812">Transmembrane</keyword>
<dbReference type="EMBL" id="MU853560">
    <property type="protein sequence ID" value="KAK4146553.1"/>
    <property type="molecule type" value="Genomic_DNA"/>
</dbReference>
<evidence type="ECO:0000256" key="1">
    <source>
        <dbReference type="SAM" id="MobiDB-lite"/>
    </source>
</evidence>
<feature type="compositionally biased region" description="Polar residues" evidence="1">
    <location>
        <begin position="58"/>
        <end position="86"/>
    </location>
</feature>
<evidence type="ECO:0000313" key="4">
    <source>
        <dbReference type="Proteomes" id="UP001302676"/>
    </source>
</evidence>
<name>A0AAN6V7Z8_9PEZI</name>
<reference evidence="3" key="1">
    <citation type="journal article" date="2023" name="Mol. Phylogenet. Evol.">
        <title>Genome-scale phylogeny and comparative genomics of the fungal order Sordariales.</title>
        <authorList>
            <person name="Hensen N."/>
            <person name="Bonometti L."/>
            <person name="Westerberg I."/>
            <person name="Brannstrom I.O."/>
            <person name="Guillou S."/>
            <person name="Cros-Aarteil S."/>
            <person name="Calhoun S."/>
            <person name="Haridas S."/>
            <person name="Kuo A."/>
            <person name="Mondo S."/>
            <person name="Pangilinan J."/>
            <person name="Riley R."/>
            <person name="LaButti K."/>
            <person name="Andreopoulos B."/>
            <person name="Lipzen A."/>
            <person name="Chen C."/>
            <person name="Yan M."/>
            <person name="Daum C."/>
            <person name="Ng V."/>
            <person name="Clum A."/>
            <person name="Steindorff A."/>
            <person name="Ohm R.A."/>
            <person name="Martin F."/>
            <person name="Silar P."/>
            <person name="Natvig D.O."/>
            <person name="Lalanne C."/>
            <person name="Gautier V."/>
            <person name="Ament-Velasquez S.L."/>
            <person name="Kruys A."/>
            <person name="Hutchinson M.I."/>
            <person name="Powell A.J."/>
            <person name="Barry K."/>
            <person name="Miller A.N."/>
            <person name="Grigoriev I.V."/>
            <person name="Debuchy R."/>
            <person name="Gladieux P."/>
            <person name="Hiltunen Thoren M."/>
            <person name="Johannesson H."/>
        </authorList>
    </citation>
    <scope>NUCLEOTIDE SEQUENCE</scope>
    <source>
        <strain evidence="3">CBS 141.50</strain>
    </source>
</reference>